<keyword evidence="5 8" id="KW-0799">Topoisomerase</keyword>
<keyword evidence="7 8" id="KW-0413">Isomerase</keyword>
<evidence type="ECO:0000259" key="10">
    <source>
        <dbReference type="PROSITE" id="PS50880"/>
    </source>
</evidence>
<dbReference type="GO" id="GO:0003677">
    <property type="term" value="F:DNA binding"/>
    <property type="evidence" value="ECO:0007669"/>
    <property type="project" value="UniProtKB-KW"/>
</dbReference>
<feature type="compositionally biased region" description="Low complexity" evidence="9">
    <location>
        <begin position="864"/>
        <end position="877"/>
    </location>
</feature>
<dbReference type="InterPro" id="IPR005733">
    <property type="entry name" value="TopoI_bac-type"/>
</dbReference>
<dbReference type="PANTHER" id="PTHR42785:SF1">
    <property type="entry name" value="DNA TOPOISOMERASE"/>
    <property type="match status" value="1"/>
</dbReference>
<feature type="active site" description="O-(5'-phospho-DNA)-tyrosine intermediate" evidence="8">
    <location>
        <position position="329"/>
    </location>
</feature>
<dbReference type="EMBL" id="LUKE01000006">
    <property type="protein sequence ID" value="KYG61461.1"/>
    <property type="molecule type" value="Genomic_DNA"/>
</dbReference>
<feature type="region of interest" description="Interaction with DNA" evidence="8">
    <location>
        <begin position="184"/>
        <end position="189"/>
    </location>
</feature>
<evidence type="ECO:0000256" key="2">
    <source>
        <dbReference type="ARBA" id="ARBA00009446"/>
    </source>
</evidence>
<sequence length="904" mass="99797">MAKKGESNDGIKLVIVESPTKAKTIRKFLGREYVVESCMGHIRDLPKSAKDIPEKVKKEKWAQLGVNVDKNFEPLYCVPKDKTKVVKNLKDKLEEASELYLATDEDREGESISWHLLEVLKPKVPTKRMVFHEITKEAIQKALKDTREIDLNLVRAQEARRVLDRLVGYTISPLLWKKVAYGLSAGRVQSVAVRLIAERELERVRFKKSSYWGVLAELAKDGVNFESRLQQYKNQRIATGKDFDGLTGQLTAGKDVLVLDDKLAAKLSQDLKSGSWTVSEVEEKPTTRKPAAPFITSTLQQESNRKLGLSSRETMQVAQKLYEQGFITYMRTDSTFLSEEAIKASRECIQSKYGKEYLTPQPRNYAAKKVKGAQEAHEAIRPAGNQFMDPDETGLTGQQFRLYDMIWKRTIASQMVDARQKQVSAKIQVGDALFGASGMTIEFPGFLRAYVEGSDDPEADLAEREVRLPALKVKDSVKVSKLDPTSHETKPPARYTEASLVQTMEKEGIGRPSTYASVIGTIIDRGYVRKNGTALVPTFTAMIVSKLLSSYLTEYVDLGFTSEMEQSLDNIAEGDLDWEKYLASIYKGPKGLRALVEAQEEKINPDDARTMTLEGMDRYKFHVGRYGAYLTSTRDGEDVSASLPDNESPADITPEIAERLIDQKINGADALGKDPKTGLPIYVLNGRFGPYVQLGDVSPEDDKPKRASLPPNTQPEQVDLNMALELLSLPKTLGIHPGTSKEIKAGLGRFGPFVVHDGDYRSIPKGESVITITLERALEMLSQPKKGRGRAAALKDLGPHPDSGEAVQVFNGPYGPYIKCGKVNSSLPEGVTPDTITLEQAIALINEKGGVSKAKGKAKKAPSAKKAAPVKEAPAKGALKKAVTPKAKAEVLGVKKVVTRKAKK</sequence>
<dbReference type="SMART" id="SM00493">
    <property type="entry name" value="TOPRIM"/>
    <property type="match status" value="1"/>
</dbReference>
<evidence type="ECO:0000313" key="12">
    <source>
        <dbReference type="EMBL" id="KYG61461.1"/>
    </source>
</evidence>
<dbReference type="PROSITE" id="PS00396">
    <property type="entry name" value="TOPO_IA_1"/>
    <property type="match status" value="1"/>
</dbReference>
<feature type="site" description="Interaction with DNA" evidence="8">
    <location>
        <position position="161"/>
    </location>
</feature>
<dbReference type="SMART" id="SM00436">
    <property type="entry name" value="TOP1Bc"/>
    <property type="match status" value="1"/>
</dbReference>
<evidence type="ECO:0000256" key="4">
    <source>
        <dbReference type="ARBA" id="ARBA00022842"/>
    </source>
</evidence>
<keyword evidence="6 8" id="KW-0238">DNA-binding</keyword>
<dbReference type="InterPro" id="IPR023406">
    <property type="entry name" value="Topo_IA_AS"/>
</dbReference>
<accession>A0A150WF45</accession>
<dbReference type="Pfam" id="PF01751">
    <property type="entry name" value="Toprim"/>
    <property type="match status" value="1"/>
</dbReference>
<feature type="region of interest" description="Disordered" evidence="9">
    <location>
        <begin position="852"/>
        <end position="882"/>
    </location>
</feature>
<comment type="catalytic activity">
    <reaction evidence="1 8">
        <text>ATP-independent breakage of single-stranded DNA, followed by passage and rejoining.</text>
        <dbReference type="EC" id="5.6.2.1"/>
    </reaction>
</comment>
<keyword evidence="3" id="KW-0479">Metal-binding</keyword>
<dbReference type="InterPro" id="IPR013826">
    <property type="entry name" value="Topo_IA_cen_sub3"/>
</dbReference>
<dbReference type="PANTHER" id="PTHR42785">
    <property type="entry name" value="DNA TOPOISOMERASE, TYPE IA, CORE"/>
    <property type="match status" value="1"/>
</dbReference>
<evidence type="ECO:0000259" key="11">
    <source>
        <dbReference type="PROSITE" id="PS52039"/>
    </source>
</evidence>
<dbReference type="NCBIfam" id="TIGR01051">
    <property type="entry name" value="topA_bact"/>
    <property type="match status" value="1"/>
</dbReference>
<feature type="site" description="Interaction with DNA" evidence="8">
    <location>
        <position position="169"/>
    </location>
</feature>
<feature type="domain" description="Toprim" evidence="10">
    <location>
        <begin position="11"/>
        <end position="135"/>
    </location>
</feature>
<dbReference type="Gene3D" id="2.70.20.10">
    <property type="entry name" value="Topoisomerase I, domain 3"/>
    <property type="match status" value="1"/>
</dbReference>
<dbReference type="InterPro" id="IPR000380">
    <property type="entry name" value="Topo_IA"/>
</dbReference>
<feature type="site" description="Interaction with DNA" evidence="8">
    <location>
        <position position="176"/>
    </location>
</feature>
<dbReference type="PROSITE" id="PS52039">
    <property type="entry name" value="TOPO_IA_2"/>
    <property type="match status" value="1"/>
</dbReference>
<comment type="subunit">
    <text evidence="8">Monomer.</text>
</comment>
<feature type="region of interest" description="Disordered" evidence="9">
    <location>
        <begin position="694"/>
        <end position="715"/>
    </location>
</feature>
<dbReference type="InterPro" id="IPR006171">
    <property type="entry name" value="TOPRIM_dom"/>
</dbReference>
<dbReference type="InterPro" id="IPR025589">
    <property type="entry name" value="Toprim_C_rpt"/>
</dbReference>
<dbReference type="AlphaFoldDB" id="A0A150WF45"/>
<dbReference type="GO" id="GO:0003917">
    <property type="term" value="F:DNA topoisomerase type I (single strand cut, ATP-independent) activity"/>
    <property type="evidence" value="ECO:0007669"/>
    <property type="project" value="UniProtKB-UniRule"/>
</dbReference>
<dbReference type="RefSeq" id="WP_061836543.1">
    <property type="nucleotide sequence ID" value="NZ_LUKE01000006.1"/>
</dbReference>
<dbReference type="Gene3D" id="1.10.290.10">
    <property type="entry name" value="Topoisomerase I, domain 4"/>
    <property type="match status" value="1"/>
</dbReference>
<organism evidence="12 13">
    <name type="scientific">Bdellovibrio bacteriovorus</name>
    <dbReference type="NCBI Taxonomy" id="959"/>
    <lineage>
        <taxon>Bacteria</taxon>
        <taxon>Pseudomonadati</taxon>
        <taxon>Bdellovibrionota</taxon>
        <taxon>Bdellovibrionia</taxon>
        <taxon>Bdellovibrionales</taxon>
        <taxon>Pseudobdellovibrionaceae</taxon>
        <taxon>Bdellovibrio</taxon>
    </lineage>
</organism>
<dbReference type="InterPro" id="IPR013824">
    <property type="entry name" value="Topo_IA_cen_sub1"/>
</dbReference>
<comment type="function">
    <text evidence="8">Releases the supercoiling and torsional tension of DNA, which is introduced during the DNA replication and transcription, by transiently cleaving and rejoining one strand of the DNA duplex. Introduces a single-strand break via transesterification at a target site in duplex DNA. The scissile phosphodiester is attacked by the catalytic tyrosine of the enzyme, resulting in the formation of a DNA-(5'-phosphotyrosyl)-enzyme intermediate and the expulsion of a 3'-OH DNA strand. The free DNA strand then undergoes passage around the unbroken strand, thus removing DNA supercoils. Finally, in the religation step, the DNA 3'-OH attacks the covalent intermediate to expel the active-site tyrosine and restore the DNA phosphodiester backbone.</text>
</comment>
<keyword evidence="4" id="KW-0460">Magnesium</keyword>
<dbReference type="PRINTS" id="PR00417">
    <property type="entry name" value="PRTPISMRASEI"/>
</dbReference>
<dbReference type="HAMAP" id="MF_00952">
    <property type="entry name" value="Topoisom_1_prok"/>
    <property type="match status" value="1"/>
</dbReference>
<evidence type="ECO:0000256" key="6">
    <source>
        <dbReference type="ARBA" id="ARBA00023125"/>
    </source>
</evidence>
<feature type="compositionally biased region" description="Basic residues" evidence="9">
    <location>
        <begin position="854"/>
        <end position="863"/>
    </location>
</feature>
<dbReference type="InterPro" id="IPR023405">
    <property type="entry name" value="Topo_IA_core_domain"/>
</dbReference>
<dbReference type="CDD" id="cd00186">
    <property type="entry name" value="TOP1Ac"/>
    <property type="match status" value="1"/>
</dbReference>
<dbReference type="GO" id="GO:0046872">
    <property type="term" value="F:metal ion binding"/>
    <property type="evidence" value="ECO:0007669"/>
    <property type="project" value="UniProtKB-KW"/>
</dbReference>
<dbReference type="InterPro" id="IPR013497">
    <property type="entry name" value="Topo_IA_cen"/>
</dbReference>
<feature type="site" description="Interaction with DNA" evidence="8">
    <location>
        <position position="331"/>
    </location>
</feature>
<dbReference type="SMART" id="SM00437">
    <property type="entry name" value="TOP1Ac"/>
    <property type="match status" value="1"/>
</dbReference>
<dbReference type="Pfam" id="PF13368">
    <property type="entry name" value="Toprim_C_rpt"/>
    <property type="match status" value="4"/>
</dbReference>
<feature type="site" description="Interaction with DNA" evidence="8">
    <location>
        <position position="41"/>
    </location>
</feature>
<dbReference type="PROSITE" id="PS50880">
    <property type="entry name" value="TOPRIM"/>
    <property type="match status" value="1"/>
</dbReference>
<dbReference type="CDD" id="cd03363">
    <property type="entry name" value="TOPRIM_TopoIA_TopoI"/>
    <property type="match status" value="1"/>
</dbReference>
<reference evidence="12 13" key="1">
    <citation type="submission" date="2016-03" db="EMBL/GenBank/DDBJ databases">
        <authorList>
            <person name="Ploux O."/>
        </authorList>
    </citation>
    <scope>NUCLEOTIDE SEQUENCE [LARGE SCALE GENOMIC DNA]</scope>
    <source>
        <strain evidence="12 13">R0</strain>
    </source>
</reference>
<dbReference type="InterPro" id="IPR003602">
    <property type="entry name" value="Topo_IA_DNA-bd_dom"/>
</dbReference>
<dbReference type="InterPro" id="IPR013825">
    <property type="entry name" value="Topo_IA_cen_sub2"/>
</dbReference>
<dbReference type="InterPro" id="IPR028612">
    <property type="entry name" value="Topoisom_1_IA"/>
</dbReference>
<dbReference type="InterPro" id="IPR034149">
    <property type="entry name" value="TOPRIM_TopoI"/>
</dbReference>
<gene>
    <name evidence="8" type="primary">topA</name>
    <name evidence="12" type="ORF">AZI86_17260</name>
</gene>
<dbReference type="InterPro" id="IPR003601">
    <property type="entry name" value="Topo_IA_2"/>
</dbReference>
<evidence type="ECO:0000313" key="13">
    <source>
        <dbReference type="Proteomes" id="UP000075320"/>
    </source>
</evidence>
<evidence type="ECO:0000256" key="9">
    <source>
        <dbReference type="SAM" id="MobiDB-lite"/>
    </source>
</evidence>
<comment type="caution">
    <text evidence="12">The sequence shown here is derived from an EMBL/GenBank/DDBJ whole genome shotgun (WGS) entry which is preliminary data.</text>
</comment>
<dbReference type="Proteomes" id="UP000075320">
    <property type="component" value="Unassembled WGS sequence"/>
</dbReference>
<feature type="site" description="Interaction with DNA" evidence="8">
    <location>
        <position position="164"/>
    </location>
</feature>
<evidence type="ECO:0000256" key="8">
    <source>
        <dbReference type="HAMAP-Rule" id="MF_00952"/>
    </source>
</evidence>
<keyword evidence="13" id="KW-1185">Reference proteome</keyword>
<dbReference type="GO" id="GO:0006265">
    <property type="term" value="P:DNA topological change"/>
    <property type="evidence" value="ECO:0007669"/>
    <property type="project" value="UniProtKB-UniRule"/>
</dbReference>
<feature type="site" description="Interaction with DNA" evidence="8">
    <location>
        <position position="160"/>
    </location>
</feature>
<proteinExistence type="inferred from homology"/>
<evidence type="ECO:0000256" key="1">
    <source>
        <dbReference type="ARBA" id="ARBA00000213"/>
    </source>
</evidence>
<feature type="site" description="Interaction with DNA" evidence="8">
    <location>
        <position position="525"/>
    </location>
</feature>
<evidence type="ECO:0000256" key="3">
    <source>
        <dbReference type="ARBA" id="ARBA00022723"/>
    </source>
</evidence>
<comment type="similarity">
    <text evidence="2 8">Belongs to the type IA topoisomerase family.</text>
</comment>
<dbReference type="Gene3D" id="3.40.50.140">
    <property type="match status" value="1"/>
</dbReference>
<dbReference type="OrthoDB" id="5287133at2"/>
<protein>
    <recommendedName>
        <fullName evidence="8">DNA topoisomerase 1</fullName>
        <ecNumber evidence="8">5.6.2.1</ecNumber>
    </recommendedName>
    <alternativeName>
        <fullName evidence="8">DNA topoisomerase I</fullName>
    </alternativeName>
</protein>
<evidence type="ECO:0000256" key="5">
    <source>
        <dbReference type="ARBA" id="ARBA00023029"/>
    </source>
</evidence>
<dbReference type="SUPFAM" id="SSF56712">
    <property type="entry name" value="Prokaryotic type I DNA topoisomerase"/>
    <property type="match status" value="1"/>
</dbReference>
<dbReference type="EC" id="5.6.2.1" evidence="8"/>
<evidence type="ECO:0000256" key="7">
    <source>
        <dbReference type="ARBA" id="ARBA00023235"/>
    </source>
</evidence>
<feature type="domain" description="Topo IA-type catalytic" evidence="11">
    <location>
        <begin position="150"/>
        <end position="593"/>
    </location>
</feature>
<dbReference type="Pfam" id="PF01131">
    <property type="entry name" value="Topoisom_bac"/>
    <property type="match status" value="1"/>
</dbReference>
<dbReference type="Gene3D" id="1.10.460.10">
    <property type="entry name" value="Topoisomerase I, domain 2"/>
    <property type="match status" value="1"/>
</dbReference>
<name>A0A150WF45_BDEBC</name>